<proteinExistence type="predicted"/>
<gene>
    <name evidence="1" type="ORF">SAMN02787144_1006284</name>
</gene>
<evidence type="ECO:0008006" key="3">
    <source>
        <dbReference type="Google" id="ProtNLM"/>
    </source>
</evidence>
<organism evidence="1 2">
    <name type="scientific">Streptomyces atratus</name>
    <dbReference type="NCBI Taxonomy" id="1893"/>
    <lineage>
        <taxon>Bacteria</taxon>
        <taxon>Bacillati</taxon>
        <taxon>Actinomycetota</taxon>
        <taxon>Actinomycetes</taxon>
        <taxon>Kitasatosporales</taxon>
        <taxon>Streptomycetaceae</taxon>
        <taxon>Streptomyces</taxon>
    </lineage>
</organism>
<dbReference type="Proteomes" id="UP000181909">
    <property type="component" value="Unassembled WGS sequence"/>
</dbReference>
<dbReference type="STRING" id="1893.SAMN02787144_1006284"/>
<accession>A0A1K2A7C1</accession>
<evidence type="ECO:0000313" key="1">
    <source>
        <dbReference type="EMBL" id="SFX81597.1"/>
    </source>
</evidence>
<sequence length="94" mass="9370">MLFAFALAYGPLTIVATEGIAEEEQGLAGGLLHTAFQFGAALGLSAVTAVSVAATHTETPAALLDGYRAGLLVPFAVAVVAAAGRRRQAGTLAS</sequence>
<dbReference type="AlphaFoldDB" id="A0A1K2A7C1"/>
<dbReference type="EMBL" id="FPJO01000006">
    <property type="protein sequence ID" value="SFX81597.1"/>
    <property type="molecule type" value="Genomic_DNA"/>
</dbReference>
<reference evidence="1 2" key="1">
    <citation type="submission" date="2016-11" db="EMBL/GenBank/DDBJ databases">
        <authorList>
            <person name="Jaros S."/>
            <person name="Januszkiewicz K."/>
            <person name="Wedrychowicz H."/>
        </authorList>
    </citation>
    <scope>NUCLEOTIDE SEQUENCE [LARGE SCALE GENOMIC DNA]</scope>
    <source>
        <strain evidence="1 2">OK807</strain>
    </source>
</reference>
<protein>
    <recommendedName>
        <fullName evidence="3">Major facilitator superfamily (MFS) profile domain-containing protein</fullName>
    </recommendedName>
</protein>
<evidence type="ECO:0000313" key="2">
    <source>
        <dbReference type="Proteomes" id="UP000181909"/>
    </source>
</evidence>
<name>A0A1K2A7C1_STRAR</name>